<dbReference type="InterPro" id="IPR036514">
    <property type="entry name" value="SGNH_hydro_sf"/>
</dbReference>
<dbReference type="PANTHER" id="PTHR22901:SF0">
    <property type="entry name" value="SIALATE O-ACETYLESTERASE"/>
    <property type="match status" value="1"/>
</dbReference>
<evidence type="ECO:0000256" key="1">
    <source>
        <dbReference type="ARBA" id="ARBA00022801"/>
    </source>
</evidence>
<feature type="region of interest" description="Disordered" evidence="2">
    <location>
        <begin position="508"/>
        <end position="528"/>
    </location>
</feature>
<evidence type="ECO:0000313" key="5">
    <source>
        <dbReference type="Proteomes" id="UP000431684"/>
    </source>
</evidence>
<dbReference type="AlphaFoldDB" id="A0A6I3X8V7"/>
<keyword evidence="5" id="KW-1185">Reference proteome</keyword>
<evidence type="ECO:0000259" key="3">
    <source>
        <dbReference type="Pfam" id="PF03629"/>
    </source>
</evidence>
<name>A0A6I3X8V7_9BURK</name>
<dbReference type="Gene3D" id="3.40.50.1110">
    <property type="entry name" value="SGNH hydrolase"/>
    <property type="match status" value="1"/>
</dbReference>
<comment type="caution">
    <text evidence="4">The sequence shown here is derived from an EMBL/GenBank/DDBJ whole genome shotgun (WGS) entry which is preliminary data.</text>
</comment>
<dbReference type="InterPro" id="IPR005181">
    <property type="entry name" value="SASA"/>
</dbReference>
<dbReference type="Pfam" id="PF03629">
    <property type="entry name" value="SASA"/>
    <property type="match status" value="1"/>
</dbReference>
<accession>A0A6I3X8V7</accession>
<gene>
    <name evidence="4" type="ORF">GJV26_00970</name>
</gene>
<organism evidence="4 5">
    <name type="scientific">Pseudoduganella dura</name>
    <dbReference type="NCBI Taxonomy" id="321982"/>
    <lineage>
        <taxon>Bacteria</taxon>
        <taxon>Pseudomonadati</taxon>
        <taxon>Pseudomonadota</taxon>
        <taxon>Betaproteobacteria</taxon>
        <taxon>Burkholderiales</taxon>
        <taxon>Oxalobacteraceae</taxon>
        <taxon>Telluria group</taxon>
        <taxon>Pseudoduganella</taxon>
    </lineage>
</organism>
<dbReference type="GO" id="GO:0001681">
    <property type="term" value="F:sialate O-acetylesterase activity"/>
    <property type="evidence" value="ECO:0007669"/>
    <property type="project" value="InterPro"/>
</dbReference>
<dbReference type="Proteomes" id="UP000431684">
    <property type="component" value="Unassembled WGS sequence"/>
</dbReference>
<dbReference type="OrthoDB" id="9795554at2"/>
<proteinExistence type="predicted"/>
<dbReference type="SUPFAM" id="SSF52266">
    <property type="entry name" value="SGNH hydrolase"/>
    <property type="match status" value="1"/>
</dbReference>
<keyword evidence="1" id="KW-0378">Hydrolase</keyword>
<evidence type="ECO:0000256" key="2">
    <source>
        <dbReference type="SAM" id="MobiDB-lite"/>
    </source>
</evidence>
<dbReference type="PANTHER" id="PTHR22901">
    <property type="entry name" value="SIALATE O-ACETYLESTERASE"/>
    <property type="match status" value="1"/>
</dbReference>
<evidence type="ECO:0000313" key="4">
    <source>
        <dbReference type="EMBL" id="MUI11070.1"/>
    </source>
</evidence>
<feature type="domain" description="Sialate O-acetylesterase" evidence="3">
    <location>
        <begin position="129"/>
        <end position="382"/>
    </location>
</feature>
<dbReference type="RefSeq" id="WP_155706859.1">
    <property type="nucleotide sequence ID" value="NZ_BMWU01000027.1"/>
</dbReference>
<protein>
    <submittedName>
        <fullName evidence="4">Sialate O-acetylesterase</fullName>
    </submittedName>
</protein>
<dbReference type="InterPro" id="IPR039329">
    <property type="entry name" value="SIAE"/>
</dbReference>
<reference evidence="4 5" key="1">
    <citation type="submission" date="2019-11" db="EMBL/GenBank/DDBJ databases">
        <title>Draft Genome Sequences of Six Type Strains of the Genus Massilia.</title>
        <authorList>
            <person name="Miess H."/>
            <person name="Frediansyah A."/>
            <person name="Goeker M."/>
            <person name="Gross H."/>
        </authorList>
    </citation>
    <scope>NUCLEOTIDE SEQUENCE [LARGE SCALE GENOMIC DNA]</scope>
    <source>
        <strain evidence="4 5">DSM 17513</strain>
    </source>
</reference>
<dbReference type="EMBL" id="WNWM01000002">
    <property type="protein sequence ID" value="MUI11070.1"/>
    <property type="molecule type" value="Genomic_DNA"/>
</dbReference>
<dbReference type="GO" id="GO:0005975">
    <property type="term" value="P:carbohydrate metabolic process"/>
    <property type="evidence" value="ECO:0007669"/>
    <property type="project" value="TreeGrafter"/>
</dbReference>
<sequence length="528" mass="55042">MSLPPTRAISAASAARAGSHALAAALVPAVLALLLTALPAGAAVRLPAILSDHMVLQRSATTPVWGWADAGETVTVRFGAAVAATRAGADGRWRVDLDVAGAGAGAAGGNELVVRGAAGEVVVRDVLVGDVWLASGQSNMQKPLGERKGERPTFNHRDEIAAAEAPGVRLFKVARGRAQRPADDVAGEWVRCSPESVKRTAFSAAAYFFGRRLHRELGVPVGLIDASVGGTRIELWTPSAALAASPGRAPAADDAVLYNAMVAGLAPFGLKGMLWYQGESNLIDDGDGAAYTAKMAALVGSWRGAFGNDLPFYYVQIAPHLYHVVRSAKVADAEAAARLRAAQAAALAIPGTGMVVTTDLADDLADIHPRDKRQVGLRLANLALAGTYGRKDIEAWGPRLRAMQVDGGRALLLFDHADGLFASDRKPLSWFQVAGADGRWHPARAEIERGRVAVHSDRVPQPAAVRFAWDEAAQPNLVNGAGLPAMPFSTAEPGTVLSDTSVAVPAHMPPAAPAAGTQAARFSEPAHH</sequence>